<protein>
    <submittedName>
        <fullName evidence="1">Uncharacterized protein</fullName>
    </submittedName>
</protein>
<dbReference type="EMBL" id="KI271597">
    <property type="protein sequence ID" value="ERL64504.1"/>
    <property type="molecule type" value="Genomic_DNA"/>
</dbReference>
<dbReference type="AlphaFoldDB" id="U4TJY7"/>
<dbReference type="HOGENOM" id="CLU_3345193_0_0_9"/>
<sequence>MDSICRYLIGISANDQDPVNAHCDFGKNNLAAVIPIC</sequence>
<reference evidence="2" key="1">
    <citation type="journal article" date="2013" name="Genome Announc.">
        <title>Whole-Genome Sequencing of Lactobacillus shenzhenensis Strain LY-73T.</title>
        <authorList>
            <person name="Lin Z."/>
            <person name="Liu Z."/>
            <person name="Yang R."/>
            <person name="Zou Y."/>
            <person name="Wan D."/>
            <person name="Chen J."/>
            <person name="Guo M."/>
            <person name="Zhao J."/>
            <person name="Fang C."/>
            <person name="Yang R."/>
            <person name="Liu F."/>
        </authorList>
    </citation>
    <scope>NUCLEOTIDE SEQUENCE [LARGE SCALE GENOMIC DNA]</scope>
    <source>
        <strain evidence="2">LY-73</strain>
    </source>
</reference>
<organism evidence="1 2">
    <name type="scientific">Schleiferilactobacillus shenzhenensis LY-73</name>
    <dbReference type="NCBI Taxonomy" id="1231336"/>
    <lineage>
        <taxon>Bacteria</taxon>
        <taxon>Bacillati</taxon>
        <taxon>Bacillota</taxon>
        <taxon>Bacilli</taxon>
        <taxon>Lactobacillales</taxon>
        <taxon>Lactobacillaceae</taxon>
        <taxon>Schleiferilactobacillus</taxon>
    </lineage>
</organism>
<evidence type="ECO:0000313" key="2">
    <source>
        <dbReference type="Proteomes" id="UP000030647"/>
    </source>
</evidence>
<proteinExistence type="predicted"/>
<gene>
    <name evidence="1" type="ORF">L248_0915</name>
</gene>
<dbReference type="Proteomes" id="UP000030647">
    <property type="component" value="Unassembled WGS sequence"/>
</dbReference>
<name>U4TJY7_9LACO</name>
<accession>U4TJY7</accession>
<evidence type="ECO:0000313" key="1">
    <source>
        <dbReference type="EMBL" id="ERL64504.1"/>
    </source>
</evidence>
<keyword evidence="2" id="KW-1185">Reference proteome</keyword>
<dbReference type="STRING" id="1231336.L248_0915"/>